<dbReference type="AlphaFoldDB" id="A0A176WII4"/>
<evidence type="ECO:0000313" key="3">
    <source>
        <dbReference type="Proteomes" id="UP000077202"/>
    </source>
</evidence>
<proteinExistence type="predicted"/>
<comment type="caution">
    <text evidence="2">The sequence shown here is derived from an EMBL/GenBank/DDBJ whole genome shotgun (WGS) entry which is preliminary data.</text>
</comment>
<gene>
    <name evidence="2" type="ORF">AXG93_673s1140</name>
</gene>
<accession>A0A176WII4</accession>
<name>A0A176WII4_MARPO</name>
<keyword evidence="1" id="KW-0472">Membrane</keyword>
<dbReference type="EMBL" id="LVLJ01000698">
    <property type="protein sequence ID" value="OAE32937.1"/>
    <property type="molecule type" value="Genomic_DNA"/>
</dbReference>
<keyword evidence="3" id="KW-1185">Reference proteome</keyword>
<evidence type="ECO:0000313" key="2">
    <source>
        <dbReference type="EMBL" id="OAE32937.1"/>
    </source>
</evidence>
<organism evidence="2 3">
    <name type="scientific">Marchantia polymorpha subsp. ruderalis</name>
    <dbReference type="NCBI Taxonomy" id="1480154"/>
    <lineage>
        <taxon>Eukaryota</taxon>
        <taxon>Viridiplantae</taxon>
        <taxon>Streptophyta</taxon>
        <taxon>Embryophyta</taxon>
        <taxon>Marchantiophyta</taxon>
        <taxon>Marchantiopsida</taxon>
        <taxon>Marchantiidae</taxon>
        <taxon>Marchantiales</taxon>
        <taxon>Marchantiaceae</taxon>
        <taxon>Marchantia</taxon>
    </lineage>
</organism>
<dbReference type="Proteomes" id="UP000077202">
    <property type="component" value="Unassembled WGS sequence"/>
</dbReference>
<feature type="transmembrane region" description="Helical" evidence="1">
    <location>
        <begin position="57"/>
        <end position="78"/>
    </location>
</feature>
<evidence type="ECO:0000256" key="1">
    <source>
        <dbReference type="SAM" id="Phobius"/>
    </source>
</evidence>
<keyword evidence="1" id="KW-0812">Transmembrane</keyword>
<sequence>MRNEYDGFQIVNQIELLPALLSSKEFDLYRSMKTTVLDPALRNDGGSYCTALTRQGAAGVSAFVLGSIAAMVVLLWQLPACDGQLTLACPCPDGKACNCPEVNIQQLIRRIAFLSGSDFVNKTLLAALQLLNNGTIVPNKCSQDDSGRGSFCAIDFSDLIPVLPLPQIVSCECPQSCAGRCDGNSTYSCSPDSKSNA</sequence>
<keyword evidence="1" id="KW-1133">Transmembrane helix</keyword>
<reference evidence="2" key="1">
    <citation type="submission" date="2016-03" db="EMBL/GenBank/DDBJ databases">
        <title>Mechanisms controlling the formation of the plant cell surface in tip-growing cells are functionally conserved among land plants.</title>
        <authorList>
            <person name="Honkanen S."/>
            <person name="Jones V.A."/>
            <person name="Morieri G."/>
            <person name="Champion C."/>
            <person name="Hetherington A.J."/>
            <person name="Kelly S."/>
            <person name="Saint-Marcoux D."/>
            <person name="Proust H."/>
            <person name="Prescott H."/>
            <person name="Dolan L."/>
        </authorList>
    </citation>
    <scope>NUCLEOTIDE SEQUENCE [LARGE SCALE GENOMIC DNA]</scope>
    <source>
        <tissue evidence="2">Whole gametophyte</tissue>
    </source>
</reference>
<protein>
    <submittedName>
        <fullName evidence="2">Uncharacterized protein</fullName>
    </submittedName>
</protein>